<gene>
    <name evidence="1" type="ORF">BO95DRAFT_134167</name>
</gene>
<evidence type="ECO:0000313" key="2">
    <source>
        <dbReference type="Proteomes" id="UP000249057"/>
    </source>
</evidence>
<dbReference type="Proteomes" id="UP000249057">
    <property type="component" value="Unassembled WGS sequence"/>
</dbReference>
<name>A0ACD1G957_9EURO</name>
<evidence type="ECO:0000313" key="1">
    <source>
        <dbReference type="EMBL" id="RAH45786.1"/>
    </source>
</evidence>
<keyword evidence="2" id="KW-1185">Reference proteome</keyword>
<protein>
    <submittedName>
        <fullName evidence="1">Uncharacterized protein</fullName>
    </submittedName>
</protein>
<reference evidence="1" key="1">
    <citation type="submission" date="2018-02" db="EMBL/GenBank/DDBJ databases">
        <title>The genomes of Aspergillus section Nigri reveals drivers in fungal speciation.</title>
        <authorList>
            <consortium name="DOE Joint Genome Institute"/>
            <person name="Vesth T.C."/>
            <person name="Nybo J."/>
            <person name="Theobald S."/>
            <person name="Brandl J."/>
            <person name="Frisvad J.C."/>
            <person name="Nielsen K.F."/>
            <person name="Lyhne E.K."/>
            <person name="Kogle M.E."/>
            <person name="Kuo A."/>
            <person name="Riley R."/>
            <person name="Clum A."/>
            <person name="Nolan M."/>
            <person name="Lipzen A."/>
            <person name="Salamov A."/>
            <person name="Henrissat B."/>
            <person name="Wiebenga A."/>
            <person name="De vries R.P."/>
            <person name="Grigoriev I.V."/>
            <person name="Mortensen U.H."/>
            <person name="Andersen M.R."/>
            <person name="Baker S.E."/>
        </authorList>
    </citation>
    <scope>NUCLEOTIDE SEQUENCE</scope>
    <source>
        <strain evidence="1">CBS 621.78</strain>
    </source>
</reference>
<accession>A0ACD1G957</accession>
<organism evidence="1 2">
    <name type="scientific">Aspergillus brunneoviolaceus CBS 621.78</name>
    <dbReference type="NCBI Taxonomy" id="1450534"/>
    <lineage>
        <taxon>Eukaryota</taxon>
        <taxon>Fungi</taxon>
        <taxon>Dikarya</taxon>
        <taxon>Ascomycota</taxon>
        <taxon>Pezizomycotina</taxon>
        <taxon>Eurotiomycetes</taxon>
        <taxon>Eurotiomycetidae</taxon>
        <taxon>Eurotiales</taxon>
        <taxon>Aspergillaceae</taxon>
        <taxon>Aspergillus</taxon>
        <taxon>Aspergillus subgen. Circumdati</taxon>
    </lineage>
</organism>
<dbReference type="EMBL" id="KZ825343">
    <property type="protein sequence ID" value="RAH45786.1"/>
    <property type="molecule type" value="Genomic_DNA"/>
</dbReference>
<proteinExistence type="predicted"/>
<sequence>MVCASALPLPFFIVIRCESRSLRLHIKSLLCTEYCTSQVQGQVQGSGDRETRFSWTPSGRCSTFYFFLNPGSQPQLQRMDSDMVKGDSFWLLRRTP</sequence>